<dbReference type="PANTHER" id="PTHR10623">
    <property type="entry name" value="MICROTUBULE-ASSOCIATED PROTEIN RP/EB FAMILY MEMBER"/>
    <property type="match status" value="1"/>
</dbReference>
<dbReference type="GO" id="GO:0051301">
    <property type="term" value="P:cell division"/>
    <property type="evidence" value="ECO:0007669"/>
    <property type="project" value="UniProtKB-KW"/>
</dbReference>
<sequence>MSSTDSFGTIDSSSSVSKNDLLHWLNDFFKLNIAKVEHLASGSAYCQIIESIYPGQVQMHKVNWKAKHEYEFINNFKVLQQAFTRCSIQKYIEVEKLVKGKFQDNLEFLQWIKKFFDAHYNGASYEPAPRRRPPSRQSTPDTKRPVKKVLGEHNSQVSPIEPVKVKLETDEMRMTIHTLEKERDYYFGKLRDIENFIQKYEDQEHPVIASIQKILYAAGDDAMEIDQA</sequence>
<dbReference type="PROSITE" id="PS50021">
    <property type="entry name" value="CH"/>
    <property type="match status" value="1"/>
</dbReference>
<feature type="domain" description="EB1 C-terminal" evidence="12">
    <location>
        <begin position="154"/>
        <end position="224"/>
    </location>
</feature>
<evidence type="ECO:0000256" key="1">
    <source>
        <dbReference type="ARBA" id="ARBA00004245"/>
    </source>
</evidence>
<dbReference type="Pfam" id="PF03271">
    <property type="entry name" value="EB1"/>
    <property type="match status" value="1"/>
</dbReference>
<dbReference type="SUPFAM" id="SSF47576">
    <property type="entry name" value="Calponin-homology domain, CH-domain"/>
    <property type="match status" value="1"/>
</dbReference>
<evidence type="ECO:0000256" key="10">
    <source>
        <dbReference type="SAM" id="MobiDB-lite"/>
    </source>
</evidence>
<dbReference type="SUPFAM" id="SSF140612">
    <property type="entry name" value="EB1 dimerisation domain-like"/>
    <property type="match status" value="1"/>
</dbReference>
<evidence type="ECO:0000256" key="2">
    <source>
        <dbReference type="ARBA" id="ARBA00010729"/>
    </source>
</evidence>
<dbReference type="EMBL" id="CAJZBQ010000028">
    <property type="protein sequence ID" value="CAG9321238.1"/>
    <property type="molecule type" value="Genomic_DNA"/>
</dbReference>
<evidence type="ECO:0000259" key="12">
    <source>
        <dbReference type="PROSITE" id="PS51230"/>
    </source>
</evidence>
<evidence type="ECO:0000256" key="5">
    <source>
        <dbReference type="ARBA" id="ARBA00022701"/>
    </source>
</evidence>
<name>A0AAU9JB83_9CILI</name>
<organism evidence="13 14">
    <name type="scientific">Blepharisma stoltei</name>
    <dbReference type="NCBI Taxonomy" id="1481888"/>
    <lineage>
        <taxon>Eukaryota</taxon>
        <taxon>Sar</taxon>
        <taxon>Alveolata</taxon>
        <taxon>Ciliophora</taxon>
        <taxon>Postciliodesmatophora</taxon>
        <taxon>Heterotrichea</taxon>
        <taxon>Heterotrichida</taxon>
        <taxon>Blepharismidae</taxon>
        <taxon>Blepharisma</taxon>
    </lineage>
</organism>
<keyword evidence="8" id="KW-0131">Cell cycle</keyword>
<dbReference type="InterPro" id="IPR036872">
    <property type="entry name" value="CH_dom_sf"/>
</dbReference>
<evidence type="ECO:0000313" key="13">
    <source>
        <dbReference type="EMBL" id="CAG9321238.1"/>
    </source>
</evidence>
<comment type="similarity">
    <text evidence="2">Belongs to the MAPRE family.</text>
</comment>
<dbReference type="InterPro" id="IPR027328">
    <property type="entry name" value="MAPRE"/>
</dbReference>
<dbReference type="GO" id="GO:0005874">
    <property type="term" value="C:microtubule"/>
    <property type="evidence" value="ECO:0007669"/>
    <property type="project" value="UniProtKB-KW"/>
</dbReference>
<gene>
    <name evidence="13" type="ORF">BSTOLATCC_MIC28525</name>
</gene>
<evidence type="ECO:0000256" key="6">
    <source>
        <dbReference type="ARBA" id="ARBA00022776"/>
    </source>
</evidence>
<dbReference type="InterPro" id="IPR001715">
    <property type="entry name" value="CH_dom"/>
</dbReference>
<keyword evidence="3" id="KW-0963">Cytoplasm</keyword>
<keyword evidence="14" id="KW-1185">Reference proteome</keyword>
<dbReference type="Gene3D" id="1.20.5.1430">
    <property type="match status" value="1"/>
</dbReference>
<dbReference type="GO" id="GO:0008017">
    <property type="term" value="F:microtubule binding"/>
    <property type="evidence" value="ECO:0007669"/>
    <property type="project" value="InterPro"/>
</dbReference>
<comment type="subcellular location">
    <subcellularLocation>
        <location evidence="1">Cytoplasm</location>
        <location evidence="1">Cytoskeleton</location>
    </subcellularLocation>
</comment>
<evidence type="ECO:0000256" key="3">
    <source>
        <dbReference type="ARBA" id="ARBA00022490"/>
    </source>
</evidence>
<evidence type="ECO:0000313" key="14">
    <source>
        <dbReference type="Proteomes" id="UP001162131"/>
    </source>
</evidence>
<feature type="domain" description="Calponin-homology (CH)" evidence="11">
    <location>
        <begin position="15"/>
        <end position="117"/>
    </location>
</feature>
<keyword evidence="4" id="KW-0132">Cell division</keyword>
<dbReference type="InterPro" id="IPR036133">
    <property type="entry name" value="EB1_C_sf"/>
</dbReference>
<dbReference type="Pfam" id="PF00307">
    <property type="entry name" value="CH"/>
    <property type="match status" value="1"/>
</dbReference>
<accession>A0AAU9JB83</accession>
<proteinExistence type="inferred from homology"/>
<dbReference type="Proteomes" id="UP001162131">
    <property type="component" value="Unassembled WGS sequence"/>
</dbReference>
<evidence type="ECO:0000256" key="7">
    <source>
        <dbReference type="ARBA" id="ARBA00023212"/>
    </source>
</evidence>
<feature type="region of interest" description="Disordered" evidence="10">
    <location>
        <begin position="125"/>
        <end position="148"/>
    </location>
</feature>
<keyword evidence="5 9" id="KW-0493">Microtubule</keyword>
<evidence type="ECO:0000259" key="11">
    <source>
        <dbReference type="PROSITE" id="PS50021"/>
    </source>
</evidence>
<protein>
    <recommendedName>
        <fullName evidence="15">Microtubule-associated protein RP/EB family member 1</fullName>
    </recommendedName>
</protein>
<comment type="caution">
    <text evidence="13">The sequence shown here is derived from an EMBL/GenBank/DDBJ whole genome shotgun (WGS) entry which is preliminary data.</text>
</comment>
<evidence type="ECO:0000256" key="8">
    <source>
        <dbReference type="ARBA" id="ARBA00023306"/>
    </source>
</evidence>
<evidence type="ECO:0000256" key="4">
    <source>
        <dbReference type="ARBA" id="ARBA00022618"/>
    </source>
</evidence>
<dbReference type="AlphaFoldDB" id="A0AAU9JB83"/>
<dbReference type="InterPro" id="IPR004953">
    <property type="entry name" value="EB1_C"/>
</dbReference>
<dbReference type="PROSITE" id="PS51230">
    <property type="entry name" value="EB1_C"/>
    <property type="match status" value="1"/>
</dbReference>
<evidence type="ECO:0008006" key="15">
    <source>
        <dbReference type="Google" id="ProtNLM"/>
    </source>
</evidence>
<dbReference type="Gene3D" id="1.10.418.10">
    <property type="entry name" value="Calponin-like domain"/>
    <property type="match status" value="1"/>
</dbReference>
<reference evidence="13" key="1">
    <citation type="submission" date="2021-09" db="EMBL/GenBank/DDBJ databases">
        <authorList>
            <consortium name="AG Swart"/>
            <person name="Singh M."/>
            <person name="Singh A."/>
            <person name="Seah K."/>
            <person name="Emmerich C."/>
        </authorList>
    </citation>
    <scope>NUCLEOTIDE SEQUENCE</scope>
    <source>
        <strain evidence="13">ATCC30299</strain>
    </source>
</reference>
<keyword evidence="7" id="KW-0206">Cytoskeleton</keyword>
<evidence type="ECO:0000256" key="9">
    <source>
        <dbReference type="PROSITE-ProRule" id="PRU00576"/>
    </source>
</evidence>
<keyword evidence="6" id="KW-0498">Mitosis</keyword>
<dbReference type="FunFam" id="1.10.418.10:FF:000028">
    <property type="entry name" value="RP/EB family microtubule-associated protein"/>
    <property type="match status" value="1"/>
</dbReference>